<gene>
    <name evidence="1" type="ORF">LITE_LOCUS44210</name>
</gene>
<protein>
    <submittedName>
        <fullName evidence="1">Uncharacterized protein</fullName>
    </submittedName>
</protein>
<comment type="caution">
    <text evidence="1">The sequence shown here is derived from an EMBL/GenBank/DDBJ whole genome shotgun (WGS) entry which is preliminary data.</text>
</comment>
<proteinExistence type="predicted"/>
<dbReference type="AlphaFoldDB" id="A0AAV0QQA7"/>
<reference evidence="1" key="1">
    <citation type="submission" date="2022-08" db="EMBL/GenBank/DDBJ databases">
        <authorList>
            <person name="Gutierrez-Valencia J."/>
        </authorList>
    </citation>
    <scope>NUCLEOTIDE SEQUENCE</scope>
</reference>
<evidence type="ECO:0000313" key="2">
    <source>
        <dbReference type="Proteomes" id="UP001154282"/>
    </source>
</evidence>
<accession>A0AAV0QQA7</accession>
<evidence type="ECO:0000313" key="1">
    <source>
        <dbReference type="EMBL" id="CAI0547041.1"/>
    </source>
</evidence>
<name>A0AAV0QQA7_9ROSI</name>
<organism evidence="1 2">
    <name type="scientific">Linum tenue</name>
    <dbReference type="NCBI Taxonomy" id="586396"/>
    <lineage>
        <taxon>Eukaryota</taxon>
        <taxon>Viridiplantae</taxon>
        <taxon>Streptophyta</taxon>
        <taxon>Embryophyta</taxon>
        <taxon>Tracheophyta</taxon>
        <taxon>Spermatophyta</taxon>
        <taxon>Magnoliopsida</taxon>
        <taxon>eudicotyledons</taxon>
        <taxon>Gunneridae</taxon>
        <taxon>Pentapetalae</taxon>
        <taxon>rosids</taxon>
        <taxon>fabids</taxon>
        <taxon>Malpighiales</taxon>
        <taxon>Linaceae</taxon>
        <taxon>Linum</taxon>
    </lineage>
</organism>
<dbReference type="EMBL" id="CAMGYJ010000010">
    <property type="protein sequence ID" value="CAI0547041.1"/>
    <property type="molecule type" value="Genomic_DNA"/>
</dbReference>
<keyword evidence="2" id="KW-1185">Reference proteome</keyword>
<dbReference type="Proteomes" id="UP001154282">
    <property type="component" value="Unassembled WGS sequence"/>
</dbReference>
<sequence length="98" mass="11176">MFSSHVLQDVVYFIFVQSHIHATWVHKWVASELFCSFLEAHCILYFTNGTCSVTGKQETHIGNAGSYVCLEETGILQVCNLQDLEPCKVKLYTEIARF</sequence>